<evidence type="ECO:0000313" key="5">
    <source>
        <dbReference type="EMBL" id="GGH69674.1"/>
    </source>
</evidence>
<dbReference type="PROSITE" id="PS01124">
    <property type="entry name" value="HTH_ARAC_FAMILY_2"/>
    <property type="match status" value="1"/>
</dbReference>
<dbReference type="Pfam" id="PF12833">
    <property type="entry name" value="HTH_18"/>
    <property type="match status" value="1"/>
</dbReference>
<reference evidence="6" key="1">
    <citation type="journal article" date="2019" name="Int. J. Syst. Evol. Microbiol.">
        <title>The Global Catalogue of Microorganisms (GCM) 10K type strain sequencing project: providing services to taxonomists for standard genome sequencing and annotation.</title>
        <authorList>
            <consortium name="The Broad Institute Genomics Platform"/>
            <consortium name="The Broad Institute Genome Sequencing Center for Infectious Disease"/>
            <person name="Wu L."/>
            <person name="Ma J."/>
        </authorList>
    </citation>
    <scope>NUCLEOTIDE SEQUENCE [LARGE SCALE GENOMIC DNA]</scope>
    <source>
        <strain evidence="6">CCM 8702</strain>
    </source>
</reference>
<sequence length="411" mass="46763">MEADLEVCRTLCSSLAGLHDISAFLVTPTGEIVFECVESRLLNPLYRNDKQNLFALLNFDPVQHYDFPVIRRTVLFESYILVSVMRNQEFKGTVILGPALARTMAEPHINGLISDFDAFSTRDHILHYYMNLSILPKEKLIHLALLVHASINGVYLPFEEISARNDQLMRFPDNLEATRLTFEKTESFEAPHHDPLLEKQLLALIREGRVDELKTFTVMSEEATGVLSKSSHIRSQKNLGIVAIAICARAAIDGGVYSEIAFSLSDRYIQRLEDLSSVKEIDKLQMEAIFTFASKVAEAREQKYTTTVTACQNYVYSNRFEKITHEDIAKAVRLSPNYLSVLFKKEVGLSVGEYIQKVKVDEAKNLIAYTATSLSEISSLLQFTDQSYFTKIFKKIEGITPKQYKERHRLL</sequence>
<evidence type="ECO:0000256" key="2">
    <source>
        <dbReference type="ARBA" id="ARBA00023125"/>
    </source>
</evidence>
<comment type="caution">
    <text evidence="5">The sequence shown here is derived from an EMBL/GenBank/DDBJ whole genome shotgun (WGS) entry which is preliminary data.</text>
</comment>
<dbReference type="SUPFAM" id="SSF46689">
    <property type="entry name" value="Homeodomain-like"/>
    <property type="match status" value="2"/>
</dbReference>
<keyword evidence="2" id="KW-0238">DNA-binding</keyword>
<dbReference type="PROSITE" id="PS00041">
    <property type="entry name" value="HTH_ARAC_FAMILY_1"/>
    <property type="match status" value="1"/>
</dbReference>
<evidence type="ECO:0000259" key="4">
    <source>
        <dbReference type="PROSITE" id="PS01124"/>
    </source>
</evidence>
<dbReference type="EMBL" id="BMDD01000001">
    <property type="protein sequence ID" value="GGH69674.1"/>
    <property type="molecule type" value="Genomic_DNA"/>
</dbReference>
<protein>
    <submittedName>
        <fullName evidence="5">AraC family transcriptional regulator</fullName>
    </submittedName>
</protein>
<gene>
    <name evidence="5" type="ORF">GCM10007362_05000</name>
</gene>
<evidence type="ECO:0000256" key="3">
    <source>
        <dbReference type="ARBA" id="ARBA00023163"/>
    </source>
</evidence>
<dbReference type="RefSeq" id="WP_172238586.1">
    <property type="nucleotide sequence ID" value="NZ_BMDD01000001.1"/>
</dbReference>
<evidence type="ECO:0000313" key="6">
    <source>
        <dbReference type="Proteomes" id="UP000605427"/>
    </source>
</evidence>
<proteinExistence type="predicted"/>
<dbReference type="InterPro" id="IPR009057">
    <property type="entry name" value="Homeodomain-like_sf"/>
</dbReference>
<dbReference type="PANTHER" id="PTHR43280">
    <property type="entry name" value="ARAC-FAMILY TRANSCRIPTIONAL REGULATOR"/>
    <property type="match status" value="1"/>
</dbReference>
<name>A0ABQ1ZMK2_9BACL</name>
<dbReference type="Proteomes" id="UP000605427">
    <property type="component" value="Unassembled WGS sequence"/>
</dbReference>
<dbReference type="InterPro" id="IPR018060">
    <property type="entry name" value="HTH_AraC"/>
</dbReference>
<dbReference type="PANTHER" id="PTHR43280:SF34">
    <property type="entry name" value="ARAC-FAMILY TRANSCRIPTIONAL REGULATOR"/>
    <property type="match status" value="1"/>
</dbReference>
<dbReference type="SMART" id="SM00342">
    <property type="entry name" value="HTH_ARAC"/>
    <property type="match status" value="1"/>
</dbReference>
<keyword evidence="3" id="KW-0804">Transcription</keyword>
<keyword evidence="1" id="KW-0805">Transcription regulation</keyword>
<dbReference type="Gene3D" id="1.10.10.60">
    <property type="entry name" value="Homeodomain-like"/>
    <property type="match status" value="2"/>
</dbReference>
<organism evidence="5 6">
    <name type="scientific">Saccharibacillus endophyticus</name>
    <dbReference type="NCBI Taxonomy" id="2060666"/>
    <lineage>
        <taxon>Bacteria</taxon>
        <taxon>Bacillati</taxon>
        <taxon>Bacillota</taxon>
        <taxon>Bacilli</taxon>
        <taxon>Bacillales</taxon>
        <taxon>Paenibacillaceae</taxon>
        <taxon>Saccharibacillus</taxon>
    </lineage>
</organism>
<evidence type="ECO:0000256" key="1">
    <source>
        <dbReference type="ARBA" id="ARBA00023015"/>
    </source>
</evidence>
<dbReference type="InterPro" id="IPR018062">
    <property type="entry name" value="HTH_AraC-typ_CS"/>
</dbReference>
<accession>A0ABQ1ZMK2</accession>
<feature type="domain" description="HTH araC/xylS-type" evidence="4">
    <location>
        <begin position="309"/>
        <end position="407"/>
    </location>
</feature>
<keyword evidence="6" id="KW-1185">Reference proteome</keyword>